<feature type="DNA-binding region" description="H-T-H motif" evidence="4">
    <location>
        <begin position="59"/>
        <end position="78"/>
    </location>
</feature>
<dbReference type="InterPro" id="IPR001647">
    <property type="entry name" value="HTH_TetR"/>
</dbReference>
<keyword evidence="1" id="KW-0805">Transcription regulation</keyword>
<dbReference type="PROSITE" id="PS01081">
    <property type="entry name" value="HTH_TETR_1"/>
    <property type="match status" value="1"/>
</dbReference>
<evidence type="ECO:0000313" key="8">
    <source>
        <dbReference type="Proteomes" id="UP001219349"/>
    </source>
</evidence>
<dbReference type="RefSeq" id="WP_272833668.1">
    <property type="nucleotide sequence ID" value="NZ_CP067136.1"/>
</dbReference>
<evidence type="ECO:0000256" key="4">
    <source>
        <dbReference type="PROSITE-ProRule" id="PRU00335"/>
    </source>
</evidence>
<keyword evidence="8" id="KW-1185">Reference proteome</keyword>
<name>A0ABY7SG94_9RHOB</name>
<dbReference type="EMBL" id="CP067136">
    <property type="protein sequence ID" value="WCR05920.1"/>
    <property type="molecule type" value="Genomic_DNA"/>
</dbReference>
<evidence type="ECO:0000313" key="7">
    <source>
        <dbReference type="EMBL" id="WCR05920.1"/>
    </source>
</evidence>
<evidence type="ECO:0000256" key="5">
    <source>
        <dbReference type="SAM" id="MobiDB-lite"/>
    </source>
</evidence>
<dbReference type="Pfam" id="PF17928">
    <property type="entry name" value="TetR_C_22"/>
    <property type="match status" value="1"/>
</dbReference>
<gene>
    <name evidence="7" type="ORF">JHX87_10310</name>
</gene>
<dbReference type="InterPro" id="IPR023772">
    <property type="entry name" value="DNA-bd_HTH_TetR-type_CS"/>
</dbReference>
<dbReference type="Pfam" id="PF00440">
    <property type="entry name" value="TetR_N"/>
    <property type="match status" value="1"/>
</dbReference>
<dbReference type="SUPFAM" id="SSF46689">
    <property type="entry name" value="Homeodomain-like"/>
    <property type="match status" value="1"/>
</dbReference>
<dbReference type="InterPro" id="IPR041674">
    <property type="entry name" value="TetR_C_22"/>
</dbReference>
<evidence type="ECO:0000259" key="6">
    <source>
        <dbReference type="PROSITE" id="PS50977"/>
    </source>
</evidence>
<reference evidence="7 8" key="1">
    <citation type="submission" date="2021-01" db="EMBL/GenBank/DDBJ databases">
        <title>Biogeographic distribution of Paracoccus.</title>
        <authorList>
            <person name="Hollensteiner J."/>
            <person name="Leineberger J."/>
            <person name="Brinkhoff T."/>
            <person name="Daniel R."/>
        </authorList>
    </citation>
    <scope>NUCLEOTIDE SEQUENCE [LARGE SCALE GENOMIC DNA]</scope>
    <source>
        <strain evidence="7 8">KCTC 22803</strain>
    </source>
</reference>
<dbReference type="InterPro" id="IPR009057">
    <property type="entry name" value="Homeodomain-like_sf"/>
</dbReference>
<sequence length="224" mass="24573">MVGAISEHDSGLGLISMTTGRARQGDIRRPQQKRSRKRVEQILDAANSLIAERGSAGMTITEIAELAGITPGSMYQYFPNKAAIINALATRHLEEFSQRLEAELSSLPQSAEEMALAFDALIEADYQTGLADPAVRDIWQGMAVDKALLEMFTAESHRNVAALTEAARPMVREAERDGLAVSISLMFHFADSAIRVALGKPEAQGRADIERIKSMLRLIWFSMV</sequence>
<dbReference type="PROSITE" id="PS50977">
    <property type="entry name" value="HTH_TETR_2"/>
    <property type="match status" value="1"/>
</dbReference>
<proteinExistence type="predicted"/>
<protein>
    <submittedName>
        <fullName evidence="7">TetR/AcrR family transcriptional regulator</fullName>
    </submittedName>
</protein>
<dbReference type="PANTHER" id="PTHR30055:SF234">
    <property type="entry name" value="HTH-TYPE TRANSCRIPTIONAL REGULATOR BETI"/>
    <property type="match status" value="1"/>
</dbReference>
<feature type="domain" description="HTH tetR-type" evidence="6">
    <location>
        <begin position="36"/>
        <end position="96"/>
    </location>
</feature>
<dbReference type="Proteomes" id="UP001219349">
    <property type="component" value="Chromosome"/>
</dbReference>
<organism evidence="7 8">
    <name type="scientific">Paracoccus fistulariae</name>
    <dbReference type="NCBI Taxonomy" id="658446"/>
    <lineage>
        <taxon>Bacteria</taxon>
        <taxon>Pseudomonadati</taxon>
        <taxon>Pseudomonadota</taxon>
        <taxon>Alphaproteobacteria</taxon>
        <taxon>Rhodobacterales</taxon>
        <taxon>Paracoccaceae</taxon>
        <taxon>Paracoccus</taxon>
    </lineage>
</organism>
<dbReference type="InterPro" id="IPR050109">
    <property type="entry name" value="HTH-type_TetR-like_transc_reg"/>
</dbReference>
<evidence type="ECO:0000256" key="2">
    <source>
        <dbReference type="ARBA" id="ARBA00023125"/>
    </source>
</evidence>
<dbReference type="Gene3D" id="1.10.357.10">
    <property type="entry name" value="Tetracycline Repressor, domain 2"/>
    <property type="match status" value="1"/>
</dbReference>
<feature type="region of interest" description="Disordered" evidence="5">
    <location>
        <begin position="15"/>
        <end position="38"/>
    </location>
</feature>
<dbReference type="PRINTS" id="PR00455">
    <property type="entry name" value="HTHTETR"/>
</dbReference>
<evidence type="ECO:0000256" key="1">
    <source>
        <dbReference type="ARBA" id="ARBA00023015"/>
    </source>
</evidence>
<accession>A0ABY7SG94</accession>
<dbReference type="PANTHER" id="PTHR30055">
    <property type="entry name" value="HTH-TYPE TRANSCRIPTIONAL REGULATOR RUTR"/>
    <property type="match status" value="1"/>
</dbReference>
<evidence type="ECO:0000256" key="3">
    <source>
        <dbReference type="ARBA" id="ARBA00023163"/>
    </source>
</evidence>
<keyword evidence="3" id="KW-0804">Transcription</keyword>
<keyword evidence="2 4" id="KW-0238">DNA-binding</keyword>